<dbReference type="AlphaFoldDB" id="A0A975AJ28"/>
<feature type="transmembrane region" description="Helical" evidence="1">
    <location>
        <begin position="253"/>
        <end position="269"/>
    </location>
</feature>
<feature type="transmembrane region" description="Helical" evidence="1">
    <location>
        <begin position="227"/>
        <end position="247"/>
    </location>
</feature>
<dbReference type="KEGG" id="alka:J0B03_03490"/>
<feature type="transmembrane region" description="Helical" evidence="1">
    <location>
        <begin position="161"/>
        <end position="182"/>
    </location>
</feature>
<keyword evidence="1" id="KW-0472">Membrane</keyword>
<feature type="transmembrane region" description="Helical" evidence="1">
    <location>
        <begin position="188"/>
        <end position="206"/>
    </location>
</feature>
<feature type="transmembrane region" description="Helical" evidence="1">
    <location>
        <begin position="127"/>
        <end position="149"/>
    </location>
</feature>
<sequence>MTSKKRIDQVCPVCGKPLHTMEYDYIAIQAPGVMTFPFENRNRILESETRFVPGKGPGLIPVLIGGAGKYLWGFFRGLLAPYRLMPGYLLGAAWVILAILAVKQISFPFQHGITWLSFSTAGLKGGFIGAMGGIVGKGVYAGSLFRLISKDGKWEYKKWKGRWSFGAAMAGLGLSWILFNFFTWDNNVNNSVIGLLAAAGLLKAMGNEKGYFSSLVRSFWRERDLRQGWSMGLGMAAGFLAAVPASLYIGGKTGYLLGLPLLALGLILGKSKLAQKIQNKYTYLFFGIFILLRSEVVFAFDTTEWINVSLSRVIIVGVLASLAAAAATATVFSSRANPQESEEQSGNEIGVYRLAIEKDFGDTIRKGPEQQYLRGWVEKQSEDGLWKICEVASGGLLVYLSTTLPGLRLKMLECKEGEKGIGCLVLLEKDWPGEHGVIAFNWETGGVTYQSRILFHLA</sequence>
<feature type="transmembrane region" description="Helical" evidence="1">
    <location>
        <begin position="87"/>
        <end position="107"/>
    </location>
</feature>
<organism evidence="2 3">
    <name type="scientific">Alkalibacter rhizosphaerae</name>
    <dbReference type="NCBI Taxonomy" id="2815577"/>
    <lineage>
        <taxon>Bacteria</taxon>
        <taxon>Bacillati</taxon>
        <taxon>Bacillota</taxon>
        <taxon>Clostridia</taxon>
        <taxon>Eubacteriales</taxon>
        <taxon>Eubacteriaceae</taxon>
        <taxon>Alkalibacter</taxon>
    </lineage>
</organism>
<proteinExistence type="predicted"/>
<reference evidence="2" key="1">
    <citation type="submission" date="2021-03" db="EMBL/GenBank/DDBJ databases">
        <title>Alkalibacter marinus sp. nov., isolated from tidal flat sediment.</title>
        <authorList>
            <person name="Namirimu T."/>
            <person name="Yang J.-A."/>
            <person name="Yang S.-H."/>
            <person name="Kim Y.-J."/>
            <person name="Kwon K.K."/>
        </authorList>
    </citation>
    <scope>NUCLEOTIDE SEQUENCE</scope>
    <source>
        <strain evidence="2">ES005</strain>
    </source>
</reference>
<evidence type="ECO:0000313" key="3">
    <source>
        <dbReference type="Proteomes" id="UP000663499"/>
    </source>
</evidence>
<keyword evidence="1" id="KW-1133">Transmembrane helix</keyword>
<feature type="transmembrane region" description="Helical" evidence="1">
    <location>
        <begin position="281"/>
        <end position="300"/>
    </location>
</feature>
<name>A0A975AJ28_9FIRM</name>
<gene>
    <name evidence="2" type="ORF">J0B03_03490</name>
</gene>
<evidence type="ECO:0000256" key="1">
    <source>
        <dbReference type="SAM" id="Phobius"/>
    </source>
</evidence>
<keyword evidence="1" id="KW-0812">Transmembrane</keyword>
<dbReference type="EMBL" id="CP071444">
    <property type="protein sequence ID" value="QSX09145.1"/>
    <property type="molecule type" value="Genomic_DNA"/>
</dbReference>
<dbReference type="Proteomes" id="UP000663499">
    <property type="component" value="Chromosome"/>
</dbReference>
<keyword evidence="3" id="KW-1185">Reference proteome</keyword>
<protein>
    <submittedName>
        <fullName evidence="2">Uncharacterized protein</fullName>
    </submittedName>
</protein>
<accession>A0A975AJ28</accession>
<feature type="transmembrane region" description="Helical" evidence="1">
    <location>
        <begin position="312"/>
        <end position="332"/>
    </location>
</feature>
<dbReference type="RefSeq" id="WP_207300484.1">
    <property type="nucleotide sequence ID" value="NZ_CP071444.1"/>
</dbReference>
<evidence type="ECO:0000313" key="2">
    <source>
        <dbReference type="EMBL" id="QSX09145.1"/>
    </source>
</evidence>